<name>A0ACC5RCQ6_9HYPH</name>
<dbReference type="EMBL" id="JAENHL010000008">
    <property type="protein sequence ID" value="MBK1870261.1"/>
    <property type="molecule type" value="Genomic_DNA"/>
</dbReference>
<accession>A0ACC5RCQ6</accession>
<evidence type="ECO:0000313" key="2">
    <source>
        <dbReference type="Proteomes" id="UP000616151"/>
    </source>
</evidence>
<keyword evidence="2" id="KW-1185">Reference proteome</keyword>
<protein>
    <submittedName>
        <fullName evidence="1">MFS transporter</fullName>
    </submittedName>
</protein>
<sequence>MAPLQQPVFRAVWIASFVSNLGSLIQNVGAAWMMTAIATSVDMVALVQASLALPIMLFSIPSGAIADNFGRRKVMLVAQCFMLVVSVMLAVSAFTGTMTPWLLLTYTFLLGCGNALNNPAWGAAVGDMVPRADIPAAVTLNSMNYNLCRSVGPALGGIIVAAAGAVTAFTINALSYLALITVLARWKPALPQSKLPRESMGAAMSAGLRYLAMSPNIARVMSRALVFGFATIATLALLPLIARDLLNGDALLYGLLFGAFGMGAVGGALASGKLRELLSKESCVRLGFLGFAVCQATAALSPYPWLTLLALSLGGASWVITLSLFNITLQLSTPRWVVGRILSLYQTATFGGMALGSWVWGLIAEEHGSATALLIAAGGALFGLVMGFRWFAMPSKDELNLDPLDRWREPSLALDLKARSGPFRIMVDYLIREEDVREFLDAMAERRRIRRRDGARNWALFRDVQNPQLWTEMYNVPTWADYVRLFQRVTQADEAVGEKIRKLHRGAEPPKARRLIERSTANADFSAAPKEVIDQP</sequence>
<reference evidence="1" key="1">
    <citation type="submission" date="2021-01" db="EMBL/GenBank/DDBJ databases">
        <authorList>
            <person name="Sun Q."/>
        </authorList>
    </citation>
    <scope>NUCLEOTIDE SEQUENCE</scope>
    <source>
        <strain evidence="1">YIM B02566</strain>
    </source>
</reference>
<gene>
    <name evidence="1" type="ORF">JHL16_28115</name>
</gene>
<dbReference type="Proteomes" id="UP000616151">
    <property type="component" value="Unassembled WGS sequence"/>
</dbReference>
<proteinExistence type="predicted"/>
<organism evidence="1 2">
    <name type="scientific">Taklimakanibacter albus</name>
    <dbReference type="NCBI Taxonomy" id="2800327"/>
    <lineage>
        <taxon>Bacteria</taxon>
        <taxon>Pseudomonadati</taxon>
        <taxon>Pseudomonadota</taxon>
        <taxon>Alphaproteobacteria</taxon>
        <taxon>Hyphomicrobiales</taxon>
        <taxon>Aestuariivirgaceae</taxon>
        <taxon>Taklimakanibacter</taxon>
    </lineage>
</organism>
<comment type="caution">
    <text evidence="1">The sequence shown here is derived from an EMBL/GenBank/DDBJ whole genome shotgun (WGS) entry which is preliminary data.</text>
</comment>
<evidence type="ECO:0000313" key="1">
    <source>
        <dbReference type="EMBL" id="MBK1870261.1"/>
    </source>
</evidence>